<reference evidence="12 13" key="1">
    <citation type="submission" date="2017-04" db="EMBL/GenBank/DDBJ databases">
        <authorList>
            <person name="Afonso C.L."/>
            <person name="Miller P.J."/>
            <person name="Scott M.A."/>
            <person name="Spackman E."/>
            <person name="Goraichik I."/>
            <person name="Dimitrov K.M."/>
            <person name="Suarez D.L."/>
            <person name="Swayne D.E."/>
        </authorList>
    </citation>
    <scope>NUCLEOTIDE SEQUENCE [LARGE SCALE GENOMIC DNA]</scope>
    <source>
        <strain evidence="12 13">KR-140</strain>
    </source>
</reference>
<feature type="domain" description="ABC transmembrane type-1" evidence="11">
    <location>
        <begin position="90"/>
        <end position="280"/>
    </location>
</feature>
<dbReference type="GO" id="GO:0005886">
    <property type="term" value="C:plasma membrane"/>
    <property type="evidence" value="ECO:0007669"/>
    <property type="project" value="UniProtKB-SubCell"/>
</dbReference>
<keyword evidence="13" id="KW-1185">Reference proteome</keyword>
<evidence type="ECO:0000256" key="7">
    <source>
        <dbReference type="ARBA" id="ARBA00022989"/>
    </source>
</evidence>
<feature type="transmembrane region" description="Helical" evidence="9">
    <location>
        <begin position="94"/>
        <end position="119"/>
    </location>
</feature>
<evidence type="ECO:0000313" key="13">
    <source>
        <dbReference type="Proteomes" id="UP000192582"/>
    </source>
</evidence>
<gene>
    <name evidence="12" type="ORF">SAMN00790413_03741</name>
</gene>
<dbReference type="Pfam" id="PF00528">
    <property type="entry name" value="BPD_transp_1"/>
    <property type="match status" value="1"/>
</dbReference>
<keyword evidence="5" id="KW-0762">Sugar transport</keyword>
<protein>
    <submittedName>
        <fullName evidence="12">Sorbitol/mannitol transport system permease protein</fullName>
    </submittedName>
</protein>
<evidence type="ECO:0000256" key="1">
    <source>
        <dbReference type="ARBA" id="ARBA00004651"/>
    </source>
</evidence>
<feature type="transmembrane region" description="Helical" evidence="9">
    <location>
        <begin position="256"/>
        <end position="280"/>
    </location>
</feature>
<evidence type="ECO:0000256" key="8">
    <source>
        <dbReference type="ARBA" id="ARBA00023136"/>
    </source>
</evidence>
<dbReference type="InterPro" id="IPR035906">
    <property type="entry name" value="MetI-like_sf"/>
</dbReference>
<organism evidence="12 13">
    <name type="scientific">Deinococcus hopiensis KR-140</name>
    <dbReference type="NCBI Taxonomy" id="695939"/>
    <lineage>
        <taxon>Bacteria</taxon>
        <taxon>Thermotogati</taxon>
        <taxon>Deinococcota</taxon>
        <taxon>Deinococci</taxon>
        <taxon>Deinococcales</taxon>
        <taxon>Deinococcaceae</taxon>
        <taxon>Deinococcus</taxon>
    </lineage>
</organism>
<evidence type="ECO:0000256" key="4">
    <source>
        <dbReference type="ARBA" id="ARBA00022475"/>
    </source>
</evidence>
<dbReference type="Proteomes" id="UP000192582">
    <property type="component" value="Unassembled WGS sequence"/>
</dbReference>
<evidence type="ECO:0000256" key="10">
    <source>
        <dbReference type="SAM" id="MobiDB-lite"/>
    </source>
</evidence>
<evidence type="ECO:0000259" key="11">
    <source>
        <dbReference type="PROSITE" id="PS50928"/>
    </source>
</evidence>
<proteinExistence type="inferred from homology"/>
<accession>A0A1W1UYT2</accession>
<evidence type="ECO:0000256" key="2">
    <source>
        <dbReference type="ARBA" id="ARBA00009047"/>
    </source>
</evidence>
<dbReference type="GO" id="GO:0055085">
    <property type="term" value="P:transmembrane transport"/>
    <property type="evidence" value="ECO:0007669"/>
    <property type="project" value="InterPro"/>
</dbReference>
<dbReference type="EMBL" id="FWWU01000008">
    <property type="protein sequence ID" value="SMB86253.1"/>
    <property type="molecule type" value="Genomic_DNA"/>
</dbReference>
<dbReference type="PANTHER" id="PTHR32243">
    <property type="entry name" value="MALTOSE TRANSPORT SYSTEM PERMEASE-RELATED"/>
    <property type="match status" value="1"/>
</dbReference>
<evidence type="ECO:0000256" key="3">
    <source>
        <dbReference type="ARBA" id="ARBA00022448"/>
    </source>
</evidence>
<sequence>MISLPSKKGLAPKSPSSSHTRRVSPFALLRSALLHLLTYVLTAIFAFPLIWMILAAFKTEAQAFATPPVFTFTPILDNFQHALTSYFPSLKNSFIAAVGSTLLSFVLGLPAAFSLAAYTTRRSQSALMWMLSTKMMPAVGIIVPLFLIYRNLGLLDTLPGLVLIYTTMNLPLVVWMMHSYMRDIPAEVYEAARIDGANVFQEFFGITLPLSKPGIAATALLTVIFAWNEVFFALNLTSSDAAPLSVFIAQFKTSEGLFWAQMSAGATLTVLPVLLFGWIAQRQLVRGLSYGAVK</sequence>
<dbReference type="CDD" id="cd06261">
    <property type="entry name" value="TM_PBP2"/>
    <property type="match status" value="1"/>
</dbReference>
<dbReference type="PROSITE" id="PS50928">
    <property type="entry name" value="ABC_TM1"/>
    <property type="match status" value="1"/>
</dbReference>
<feature type="transmembrane region" description="Helical" evidence="9">
    <location>
        <begin position="32"/>
        <end position="57"/>
    </location>
</feature>
<comment type="subcellular location">
    <subcellularLocation>
        <location evidence="1 9">Cell membrane</location>
        <topology evidence="1 9">Multi-pass membrane protein</topology>
    </subcellularLocation>
</comment>
<dbReference type="InterPro" id="IPR000515">
    <property type="entry name" value="MetI-like"/>
</dbReference>
<dbReference type="SUPFAM" id="SSF161098">
    <property type="entry name" value="MetI-like"/>
    <property type="match status" value="1"/>
</dbReference>
<evidence type="ECO:0000256" key="9">
    <source>
        <dbReference type="RuleBase" id="RU363032"/>
    </source>
</evidence>
<name>A0A1W1UYT2_9DEIO</name>
<evidence type="ECO:0000313" key="12">
    <source>
        <dbReference type="EMBL" id="SMB86253.1"/>
    </source>
</evidence>
<feature type="region of interest" description="Disordered" evidence="10">
    <location>
        <begin position="1"/>
        <end position="20"/>
    </location>
</feature>
<evidence type="ECO:0000256" key="6">
    <source>
        <dbReference type="ARBA" id="ARBA00022692"/>
    </source>
</evidence>
<dbReference type="RefSeq" id="WP_245808279.1">
    <property type="nucleotide sequence ID" value="NZ_FWWU01000008.1"/>
</dbReference>
<dbReference type="InterPro" id="IPR050901">
    <property type="entry name" value="BP-dep_ABC_trans_perm"/>
</dbReference>
<dbReference type="PANTHER" id="PTHR32243:SF50">
    <property type="entry name" value="MALTOSE_MALTODEXTRIN TRANSPORT SYSTEM PERMEASE PROTEIN MALG"/>
    <property type="match status" value="1"/>
</dbReference>
<feature type="transmembrane region" description="Helical" evidence="9">
    <location>
        <begin position="131"/>
        <end position="152"/>
    </location>
</feature>
<keyword evidence="6 9" id="KW-0812">Transmembrane</keyword>
<dbReference type="AlphaFoldDB" id="A0A1W1UYT2"/>
<keyword evidence="7 9" id="KW-1133">Transmembrane helix</keyword>
<dbReference type="Gene3D" id="1.10.3720.10">
    <property type="entry name" value="MetI-like"/>
    <property type="match status" value="1"/>
</dbReference>
<feature type="transmembrane region" description="Helical" evidence="9">
    <location>
        <begin position="158"/>
        <end position="177"/>
    </location>
</feature>
<keyword evidence="8 9" id="KW-0472">Membrane</keyword>
<evidence type="ECO:0000256" key="5">
    <source>
        <dbReference type="ARBA" id="ARBA00022597"/>
    </source>
</evidence>
<dbReference type="STRING" id="695939.SAMN00790413_03741"/>
<keyword evidence="4" id="KW-1003">Cell membrane</keyword>
<keyword evidence="3 9" id="KW-0813">Transport</keyword>
<comment type="similarity">
    <text evidence="2">Belongs to the binding-protein-dependent transport system permease family. MalFG subfamily.</text>
</comment>